<dbReference type="GO" id="GO:0005524">
    <property type="term" value="F:ATP binding"/>
    <property type="evidence" value="ECO:0007669"/>
    <property type="project" value="InterPro"/>
</dbReference>
<protein>
    <submittedName>
        <fullName evidence="3">AAA family ATPase</fullName>
    </submittedName>
</protein>
<dbReference type="PRINTS" id="PR00830">
    <property type="entry name" value="ENDOLAPTASE"/>
</dbReference>
<dbReference type="AlphaFoldDB" id="A0A3M6R979"/>
<dbReference type="GO" id="GO:0016887">
    <property type="term" value="F:ATP hydrolysis activity"/>
    <property type="evidence" value="ECO:0007669"/>
    <property type="project" value="InterPro"/>
</dbReference>
<gene>
    <name evidence="3" type="ORF">EBQ24_01680</name>
</gene>
<evidence type="ECO:0000313" key="3">
    <source>
        <dbReference type="EMBL" id="RMX11410.1"/>
    </source>
</evidence>
<dbReference type="InterPro" id="IPR003593">
    <property type="entry name" value="AAA+_ATPase"/>
</dbReference>
<dbReference type="Proteomes" id="UP000281171">
    <property type="component" value="Unassembled WGS sequence"/>
</dbReference>
<dbReference type="PANTHER" id="PTHR23076:SF97">
    <property type="entry name" value="ATP-DEPENDENT ZINC METALLOPROTEASE YME1L1"/>
    <property type="match status" value="1"/>
</dbReference>
<dbReference type="InterPro" id="IPR003959">
    <property type="entry name" value="ATPase_AAA_core"/>
</dbReference>
<dbReference type="RefSeq" id="WP_122247435.1">
    <property type="nucleotide sequence ID" value="NZ_RDQK01000003.1"/>
</dbReference>
<evidence type="ECO:0000256" key="1">
    <source>
        <dbReference type="SAM" id="MobiDB-lite"/>
    </source>
</evidence>
<dbReference type="InterPro" id="IPR000642">
    <property type="entry name" value="Peptidase_M41"/>
</dbReference>
<organism evidence="3 4">
    <name type="scientific">Allofranklinella schreckenbergeri</name>
    <dbReference type="NCBI Taxonomy" id="1076744"/>
    <lineage>
        <taxon>Bacteria</taxon>
        <taxon>Pseudomonadati</taxon>
        <taxon>Pseudomonadota</taxon>
        <taxon>Betaproteobacteria</taxon>
        <taxon>Burkholderiales</taxon>
        <taxon>Comamonadaceae</taxon>
        <taxon>Allofranklinella</taxon>
    </lineage>
</organism>
<dbReference type="InterPro" id="IPR037219">
    <property type="entry name" value="Peptidase_M41-like"/>
</dbReference>
<name>A0A3M6R979_9BURK</name>
<dbReference type="SUPFAM" id="SSF52540">
    <property type="entry name" value="P-loop containing nucleoside triphosphate hydrolases"/>
    <property type="match status" value="2"/>
</dbReference>
<evidence type="ECO:0000259" key="2">
    <source>
        <dbReference type="SMART" id="SM00382"/>
    </source>
</evidence>
<dbReference type="Gene3D" id="3.40.50.300">
    <property type="entry name" value="P-loop containing nucleotide triphosphate hydrolases"/>
    <property type="match status" value="2"/>
</dbReference>
<dbReference type="Pfam" id="PF00004">
    <property type="entry name" value="AAA"/>
    <property type="match status" value="1"/>
</dbReference>
<evidence type="ECO:0000313" key="4">
    <source>
        <dbReference type="Proteomes" id="UP000281171"/>
    </source>
</evidence>
<accession>A0A3M6R979</accession>
<reference evidence="3 4" key="1">
    <citation type="submission" date="2018-10" db="EMBL/GenBank/DDBJ databases">
        <title>Comamonadaceae CDC group NO-1 genome sequencing and assembly.</title>
        <authorList>
            <person name="Bernier A.-M."/>
            <person name="Bernard K."/>
        </authorList>
    </citation>
    <scope>NUCLEOTIDE SEQUENCE [LARGE SCALE GENOMIC DNA]</scope>
    <source>
        <strain evidence="3 4">NML180581</strain>
    </source>
</reference>
<comment type="caution">
    <text evidence="3">The sequence shown here is derived from an EMBL/GenBank/DDBJ whole genome shotgun (WGS) entry which is preliminary data.</text>
</comment>
<dbReference type="PANTHER" id="PTHR23076">
    <property type="entry name" value="METALLOPROTEASE M41 FTSH"/>
    <property type="match status" value="1"/>
</dbReference>
<dbReference type="EMBL" id="RDQK01000003">
    <property type="protein sequence ID" value="RMX11410.1"/>
    <property type="molecule type" value="Genomic_DNA"/>
</dbReference>
<dbReference type="SMART" id="SM00382">
    <property type="entry name" value="AAA"/>
    <property type="match status" value="1"/>
</dbReference>
<proteinExistence type="predicted"/>
<dbReference type="Gene3D" id="1.20.58.760">
    <property type="entry name" value="Peptidase M41"/>
    <property type="match status" value="1"/>
</dbReference>
<dbReference type="GO" id="GO:0004176">
    <property type="term" value="F:ATP-dependent peptidase activity"/>
    <property type="evidence" value="ECO:0007669"/>
    <property type="project" value="InterPro"/>
</dbReference>
<sequence length="1013" mass="111492">MESLIAFGPARASQDGALFFSILRRITLRRDPRATSPTVEDVVSALRFFHWRRGHLRAFQYPASRHLAVQYIRSNPIREADLTQLLEHPVPDHLRLSISGDARSVVAHLLAVEPPLQLRHTDAYARWRAARLFDVLYRAAKAIAGQEALAKPIASDLALQLADERRPGSVRCLLHGKAAWGSTALAQAIAQALEQHAGYTALEIDCSAYRSEGESASWDGAKSYWAGSGPGEITKFIYQNPRAVIVFHRIDETLPSIMATLRDALRAGKMVDGYGLEQPKLRNLGSDRRHSNGPTPVNTRDAVFIFTAEHGSEWLTHSQADTILGSTGSAQRQANMLHELVTATRNYRGEKVRKFDASVLKALAQHHHVLTPAPWETLHAHAVQQWPLVQRQVQRQLGQRLHIPSPDDLSDIVSLLLLSHGADVTPSHAQSEALYRNAFHALQVQRLAEAPSASSVNTELRIGLTPQARAQWAQIQQQLGPEPVQALQRQKAFLRVWFTTQHEAPPDAGTTPRAGDAWLVAQVALEPVRTLADYTGASGLVSRIPDTRFDDVCGHDEVKRHMRSVIAQLKTHQQLARFGIEPPRGVVLHGPPGTGKTMLARAVAGEAQLPFISVSATELLEPNTLRRVYDVAHRNEPCVIHIDEADALGRRGQQSPAHDAALNFLLTKIDGFEQHVHIFHVLTTNRPDELDEALTRPGRIERKFLVGPLDRSARQQHLAKLWPLLRVPRKQMLQAQRQLIAQTYGMTGAELQHFHAEVVRHALGARLGADTEPGQELPVPKVTLDIALSVLSRLRFGDVNTVSQADETYRRRVAEHEAGHALAHHLLLPQIPLAQVTIAPRGRVAGSVIGGADHMPVLDETPSLIRSYLTVLLAGRAAEIMLYGPDGPSSGATQDLIQATEAARKAVAVSGLDEELGCLSLPGLGTVVSEHLLEQVEERVRHWVTASALEALRLLHQHQHMHEAIVKALLDRETLYGDEIAHLIARADSPPDGTSAMSATPTPLTPNLLEKLP</sequence>
<dbReference type="SUPFAM" id="SSF140990">
    <property type="entry name" value="FtsH protease domain-like"/>
    <property type="match status" value="1"/>
</dbReference>
<feature type="region of interest" description="Disordered" evidence="1">
    <location>
        <begin position="987"/>
        <end position="1013"/>
    </location>
</feature>
<feature type="domain" description="AAA+ ATPase" evidence="2">
    <location>
        <begin position="582"/>
        <end position="710"/>
    </location>
</feature>
<dbReference type="GO" id="GO:0004222">
    <property type="term" value="F:metalloendopeptidase activity"/>
    <property type="evidence" value="ECO:0007669"/>
    <property type="project" value="InterPro"/>
</dbReference>
<dbReference type="GO" id="GO:0006508">
    <property type="term" value="P:proteolysis"/>
    <property type="evidence" value="ECO:0007669"/>
    <property type="project" value="InterPro"/>
</dbReference>
<dbReference type="Gene3D" id="1.10.8.60">
    <property type="match status" value="1"/>
</dbReference>
<dbReference type="Pfam" id="PF01434">
    <property type="entry name" value="Peptidase_M41"/>
    <property type="match status" value="1"/>
</dbReference>
<dbReference type="InterPro" id="IPR027417">
    <property type="entry name" value="P-loop_NTPase"/>
</dbReference>